<organism evidence="3 4">
    <name type="scientific">Marinagarivorans cellulosilyticus</name>
    <dbReference type="NCBI Taxonomy" id="2721545"/>
    <lineage>
        <taxon>Bacteria</taxon>
        <taxon>Pseudomonadati</taxon>
        <taxon>Pseudomonadota</taxon>
        <taxon>Gammaproteobacteria</taxon>
        <taxon>Cellvibrionales</taxon>
        <taxon>Cellvibrionaceae</taxon>
        <taxon>Marinagarivorans</taxon>
    </lineage>
</organism>
<dbReference type="InterPro" id="IPR041685">
    <property type="entry name" value="AAA_GajA/Old/RecF-like"/>
</dbReference>
<feature type="domain" description="Endonuclease GajA/Old nuclease/RecF-like AAA" evidence="1">
    <location>
        <begin position="241"/>
        <end position="326"/>
    </location>
</feature>
<keyword evidence="3" id="KW-0378">Hydrolase</keyword>
<dbReference type="Proteomes" id="UP001320119">
    <property type="component" value="Chromosome"/>
</dbReference>
<gene>
    <name evidence="3" type="ORF">MARGE09_P1909</name>
</gene>
<evidence type="ECO:0000259" key="1">
    <source>
        <dbReference type="Pfam" id="PF13175"/>
    </source>
</evidence>
<name>A0AAN1WHH9_9GAMM</name>
<keyword evidence="4" id="KW-1185">Reference proteome</keyword>
<reference evidence="3 4" key="1">
    <citation type="journal article" date="2022" name="IScience">
        <title>An ultrasensitive nanofiber-based assay for enzymatic hydrolysis and deep-sea microbial degradation of cellulose.</title>
        <authorList>
            <person name="Tsudome M."/>
            <person name="Tachioka M."/>
            <person name="Miyazaki M."/>
            <person name="Uchimura K."/>
            <person name="Tsuda M."/>
            <person name="Takaki Y."/>
            <person name="Deguchi S."/>
        </authorList>
    </citation>
    <scope>NUCLEOTIDE SEQUENCE [LARGE SCALE GENOMIC DNA]</scope>
    <source>
        <strain evidence="3 4">GE09</strain>
    </source>
</reference>
<feature type="domain" description="Endonuclease GajA/Old nuclease/RecF-like AAA" evidence="1">
    <location>
        <begin position="1"/>
        <end position="46"/>
    </location>
</feature>
<evidence type="ECO:0000313" key="4">
    <source>
        <dbReference type="Proteomes" id="UP001320119"/>
    </source>
</evidence>
<dbReference type="GO" id="GO:0004519">
    <property type="term" value="F:endonuclease activity"/>
    <property type="evidence" value="ECO:0007669"/>
    <property type="project" value="UniProtKB-KW"/>
</dbReference>
<dbReference type="InterPro" id="IPR051396">
    <property type="entry name" value="Bact_Antivir_Def_Nuclease"/>
</dbReference>
<evidence type="ECO:0000259" key="2">
    <source>
        <dbReference type="Pfam" id="PF20469"/>
    </source>
</evidence>
<keyword evidence="3" id="KW-0540">Nuclease</keyword>
<dbReference type="InterPro" id="IPR034139">
    <property type="entry name" value="TOPRIM_OLD"/>
</dbReference>
<dbReference type="Pfam" id="PF13175">
    <property type="entry name" value="AAA_15"/>
    <property type="match status" value="2"/>
</dbReference>
<feature type="domain" description="OLD protein-like TOPRIM" evidence="2">
    <location>
        <begin position="421"/>
        <end position="496"/>
    </location>
</feature>
<proteinExistence type="predicted"/>
<accession>A0AAN1WHH9</accession>
<dbReference type="CDD" id="cd01026">
    <property type="entry name" value="TOPRIM_OLD"/>
    <property type="match status" value="1"/>
</dbReference>
<dbReference type="Pfam" id="PF20469">
    <property type="entry name" value="OLD-like_TOPRIM"/>
    <property type="match status" value="1"/>
</dbReference>
<dbReference type="PANTHER" id="PTHR43581">
    <property type="entry name" value="ATP/GTP PHOSPHATASE"/>
    <property type="match status" value="1"/>
</dbReference>
<dbReference type="InterPro" id="IPR027417">
    <property type="entry name" value="P-loop_NTPase"/>
</dbReference>
<dbReference type="PANTHER" id="PTHR43581:SF4">
    <property type="entry name" value="ATP_GTP PHOSPHATASE"/>
    <property type="match status" value="1"/>
</dbReference>
<dbReference type="SUPFAM" id="SSF52540">
    <property type="entry name" value="P-loop containing nucleoside triphosphate hydrolases"/>
    <property type="match status" value="1"/>
</dbReference>
<keyword evidence="3" id="KW-0255">Endonuclease</keyword>
<dbReference type="EMBL" id="AP023086">
    <property type="protein sequence ID" value="BCD97708.1"/>
    <property type="molecule type" value="Genomic_DNA"/>
</dbReference>
<dbReference type="Gene3D" id="3.40.50.300">
    <property type="entry name" value="P-loop containing nucleotide triphosphate hydrolases"/>
    <property type="match status" value="2"/>
</dbReference>
<evidence type="ECO:0000313" key="3">
    <source>
        <dbReference type="EMBL" id="BCD97708.1"/>
    </source>
</evidence>
<sequence>MYLKELTLNNFRSFKSSMVSLQSDLTILVGENNSGKSNAIDALRLITPPLSGRRDIYCQLTDIRFDTGTGFELSARYADLNEAQQGRLVSATSDKTMTDAIFGLAYDETKGGFPPRPALWAGREGRTPEAGSHEMIRHVYLPALRDAKYALASGNPTRIYALLRHFLKDTDPADLIKALSRTTNHKILETIGGSVDVGLEALTAGVRQQTASLGFSKDEKLIDIARDLKFSLADHGIEPEDLSYSGHGYANLLYMATIAVELENVSNADLTLFLVEEPEAHLHPQLQAAVLAFLKGQAVKSRKTPKEDGSPGGEIQVVVATHSPNLTASVPSKNMVFLRAVTFEADAVADLGARDKSDIATIDEVTTIKTEATEKEKEADNITPISRRETRSISLAELLTNDKERRKIDRYIDVTKASFMFGGRIFLVEGIAEALLLPVLAEKIVLKGDEAALRRFRSTTFVPIDGVDFQPYVKLLITPQNDIRIADKIVIVTDGDGPKTLDSGLTAGKNRKRIYDGIAKGANAATICETYINDYSLETELLTVGNQDVLKDAYIVCHPQSEEKWDTAVSYKGDKLAESMHALFKETRKGDFAQVLAELIEDGKDFKVPKYLSDAIKSISAE</sequence>
<dbReference type="AlphaFoldDB" id="A0AAN1WHH9"/>
<protein>
    <submittedName>
        <fullName evidence="3">ATP-dependent endonuclease of the OLD family</fullName>
    </submittedName>
</protein>
<dbReference type="RefSeq" id="WP_236987182.1">
    <property type="nucleotide sequence ID" value="NZ_AP023086.1"/>
</dbReference>
<dbReference type="KEGG" id="marq:MARGE09_P1909"/>